<dbReference type="AlphaFoldDB" id="A0A6F9Y4E9"/>
<comment type="caution">
    <text evidence="1">The sequence shown here is derived from an EMBL/GenBank/DDBJ whole genome shotgun (WGS) entry which is preliminary data.</text>
</comment>
<sequence>MAERVVLMREEEFDEILQGLDALPFDVTHTSASNGKLISSVITISKSKVETSLKAMDYNQLQDKDVTYRAYVEWVD</sequence>
<organism evidence="1">
    <name type="scientific">Ligilactobacillus agilis</name>
    <dbReference type="NCBI Taxonomy" id="1601"/>
    <lineage>
        <taxon>Bacteria</taxon>
        <taxon>Bacillati</taxon>
        <taxon>Bacillota</taxon>
        <taxon>Bacilli</taxon>
        <taxon>Lactobacillales</taxon>
        <taxon>Lactobacillaceae</taxon>
        <taxon>Ligilactobacillus</taxon>
    </lineage>
</organism>
<protein>
    <submittedName>
        <fullName evidence="1">Uncharacterized protein</fullName>
    </submittedName>
</protein>
<dbReference type="RefSeq" id="WP_225436920.1">
    <property type="nucleotide sequence ID" value="NZ_BLAP01000030.1"/>
</dbReference>
<proteinExistence type="predicted"/>
<dbReference type="Proteomes" id="UP000494160">
    <property type="component" value="Unassembled WGS sequence"/>
</dbReference>
<accession>A0A6F9Y4E9</accession>
<gene>
    <name evidence="1" type="ORF">SN811_08520</name>
</gene>
<dbReference type="EMBL" id="BLAP01000030">
    <property type="protein sequence ID" value="GET12352.1"/>
    <property type="molecule type" value="Genomic_DNA"/>
</dbReference>
<reference evidence="1" key="1">
    <citation type="submission" date="2019-10" db="EMBL/GenBank/DDBJ databases">
        <title>Lactobacillus agilis SN811 Whole Genome Sequencing Project.</title>
        <authorList>
            <person name="Suzuki S."/>
            <person name="Endo A."/>
            <person name="Maeno S."/>
            <person name="Shiwa Y."/>
            <person name="Matsutani M."/>
            <person name="Kajikawa A."/>
        </authorList>
    </citation>
    <scope>NUCLEOTIDE SEQUENCE</scope>
    <source>
        <strain evidence="1">SN811</strain>
    </source>
</reference>
<name>A0A6F9Y4E9_9LACO</name>
<evidence type="ECO:0000313" key="1">
    <source>
        <dbReference type="EMBL" id="GET12352.1"/>
    </source>
</evidence>